<accession>A0ABR3M4S5</accession>
<protein>
    <submittedName>
        <fullName evidence="2">Uncharacterized protein</fullName>
    </submittedName>
</protein>
<evidence type="ECO:0000256" key="1">
    <source>
        <dbReference type="SAM" id="MobiDB-lite"/>
    </source>
</evidence>
<feature type="region of interest" description="Disordered" evidence="1">
    <location>
        <begin position="1"/>
        <end position="32"/>
    </location>
</feature>
<dbReference type="Proteomes" id="UP001558613">
    <property type="component" value="Unassembled WGS sequence"/>
</dbReference>
<reference evidence="2 3" key="1">
    <citation type="submission" date="2023-09" db="EMBL/GenBank/DDBJ databases">
        <authorList>
            <person name="Wang M."/>
        </authorList>
    </citation>
    <scope>NUCLEOTIDE SEQUENCE [LARGE SCALE GENOMIC DNA]</scope>
    <source>
        <strain evidence="2">GT-2023</strain>
        <tissue evidence="2">Liver</tissue>
    </source>
</reference>
<proteinExistence type="predicted"/>
<name>A0ABR3M4S5_9TELE</name>
<gene>
    <name evidence="2" type="ORF">QQF64_007961</name>
</gene>
<evidence type="ECO:0000313" key="2">
    <source>
        <dbReference type="EMBL" id="KAL1260134.1"/>
    </source>
</evidence>
<comment type="caution">
    <text evidence="2">The sequence shown here is derived from an EMBL/GenBank/DDBJ whole genome shotgun (WGS) entry which is preliminary data.</text>
</comment>
<keyword evidence="3" id="KW-1185">Reference proteome</keyword>
<sequence length="100" mass="10646">MWGSNSSHAHAGRQISRAAKHGQRSPSSAQGISLVCRQEQKGPFNGGLLLLLTTMASTFKMALSSSLSVIFHSNYHSEECASSGTVHAMASILRCTNLVD</sequence>
<evidence type="ECO:0000313" key="3">
    <source>
        <dbReference type="Proteomes" id="UP001558613"/>
    </source>
</evidence>
<organism evidence="2 3">
    <name type="scientific">Cirrhinus molitorella</name>
    <name type="common">mud carp</name>
    <dbReference type="NCBI Taxonomy" id="172907"/>
    <lineage>
        <taxon>Eukaryota</taxon>
        <taxon>Metazoa</taxon>
        <taxon>Chordata</taxon>
        <taxon>Craniata</taxon>
        <taxon>Vertebrata</taxon>
        <taxon>Euteleostomi</taxon>
        <taxon>Actinopterygii</taxon>
        <taxon>Neopterygii</taxon>
        <taxon>Teleostei</taxon>
        <taxon>Ostariophysi</taxon>
        <taxon>Cypriniformes</taxon>
        <taxon>Cyprinidae</taxon>
        <taxon>Labeoninae</taxon>
        <taxon>Labeonini</taxon>
        <taxon>Cirrhinus</taxon>
    </lineage>
</organism>
<dbReference type="EMBL" id="JAYMGO010000015">
    <property type="protein sequence ID" value="KAL1260134.1"/>
    <property type="molecule type" value="Genomic_DNA"/>
</dbReference>